<proteinExistence type="predicted"/>
<comment type="caution">
    <text evidence="1">The sequence shown here is derived from an EMBL/GenBank/DDBJ whole genome shotgun (WGS) entry which is preliminary data.</text>
</comment>
<sequence>MGVQQSRIRVDLSSQSARTPYLNSRLWLRETSKVHADASNFASGVSKREAYEQVLEQARALFVGQRNWVPELTQLDGSNLANAASLLWHCYHSLPNPSSAVNWAGFYVLDRTQQNQLILGPFMGKVACQTIAFGRGVCGKAAEEGKTVRVQDVDSFPGHIACDGDSQSEVVVPIVQNGKVMAIIDIDCAMKDGFDQEDQNALEELAALLSEACDF</sequence>
<evidence type="ECO:0000313" key="2">
    <source>
        <dbReference type="Proteomes" id="UP001320706"/>
    </source>
</evidence>
<organism evidence="1 2">
    <name type="scientific">Zalaria obscura</name>
    <dbReference type="NCBI Taxonomy" id="2024903"/>
    <lineage>
        <taxon>Eukaryota</taxon>
        <taxon>Fungi</taxon>
        <taxon>Dikarya</taxon>
        <taxon>Ascomycota</taxon>
        <taxon>Pezizomycotina</taxon>
        <taxon>Dothideomycetes</taxon>
        <taxon>Dothideomycetidae</taxon>
        <taxon>Dothideales</taxon>
        <taxon>Zalariaceae</taxon>
        <taxon>Zalaria</taxon>
    </lineage>
</organism>
<name>A0ACC3SM42_9PEZI</name>
<protein>
    <submittedName>
        <fullName evidence="1">Uncharacterized protein</fullName>
    </submittedName>
</protein>
<accession>A0ACC3SM42</accession>
<dbReference type="EMBL" id="JAMKPW020000010">
    <property type="protein sequence ID" value="KAK8214804.1"/>
    <property type="molecule type" value="Genomic_DNA"/>
</dbReference>
<dbReference type="Proteomes" id="UP001320706">
    <property type="component" value="Unassembled WGS sequence"/>
</dbReference>
<reference evidence="1" key="1">
    <citation type="submission" date="2024-02" db="EMBL/GenBank/DDBJ databases">
        <title>Metagenome Assembled Genome of Zalaria obscura JY119.</title>
        <authorList>
            <person name="Vighnesh L."/>
            <person name="Jagadeeshwari U."/>
            <person name="Venkata Ramana C."/>
            <person name="Sasikala C."/>
        </authorList>
    </citation>
    <scope>NUCLEOTIDE SEQUENCE</scope>
    <source>
        <strain evidence="1">JY119</strain>
    </source>
</reference>
<evidence type="ECO:0000313" key="1">
    <source>
        <dbReference type="EMBL" id="KAK8214804.1"/>
    </source>
</evidence>
<gene>
    <name evidence="1" type="ORF">M8818_002387</name>
</gene>
<keyword evidence="2" id="KW-1185">Reference proteome</keyword>